<gene>
    <name evidence="2" type="ORF">SAMN05421809_3545</name>
</gene>
<accession>A0A1N7FXG7</accession>
<keyword evidence="1" id="KW-1133">Transmembrane helix</keyword>
<feature type="transmembrane region" description="Helical" evidence="1">
    <location>
        <begin position="44"/>
        <end position="72"/>
    </location>
</feature>
<name>A0A1N7FXG7_9EURY</name>
<evidence type="ECO:0000313" key="3">
    <source>
        <dbReference type="Proteomes" id="UP000185687"/>
    </source>
</evidence>
<keyword evidence="3" id="KW-1185">Reference proteome</keyword>
<evidence type="ECO:0000256" key="1">
    <source>
        <dbReference type="SAM" id="Phobius"/>
    </source>
</evidence>
<keyword evidence="1" id="KW-0812">Transmembrane</keyword>
<proteinExistence type="predicted"/>
<protein>
    <submittedName>
        <fullName evidence="2">Uncharacterized protein</fullName>
    </submittedName>
</protein>
<dbReference type="EMBL" id="FTNP01000008">
    <property type="protein sequence ID" value="SIS05063.1"/>
    <property type="molecule type" value="Genomic_DNA"/>
</dbReference>
<reference evidence="2 3" key="1">
    <citation type="submission" date="2017-01" db="EMBL/GenBank/DDBJ databases">
        <authorList>
            <person name="Mah S.A."/>
            <person name="Swanson W.J."/>
            <person name="Moy G.W."/>
            <person name="Vacquier V.D."/>
        </authorList>
    </citation>
    <scope>NUCLEOTIDE SEQUENCE [LARGE SCALE GENOMIC DNA]</scope>
    <source>
        <strain evidence="2 3">CGMCC 1.8909</strain>
    </source>
</reference>
<dbReference type="GeneID" id="30957815"/>
<dbReference type="RefSeq" id="WP_139327059.1">
    <property type="nucleotide sequence ID" value="NZ_CP019329.1"/>
</dbReference>
<dbReference type="AlphaFoldDB" id="A0A1N7FXG7"/>
<keyword evidence="1" id="KW-0472">Membrane</keyword>
<dbReference type="Proteomes" id="UP000185687">
    <property type="component" value="Unassembled WGS sequence"/>
</dbReference>
<evidence type="ECO:0000313" key="2">
    <source>
        <dbReference type="EMBL" id="SIS05063.1"/>
    </source>
</evidence>
<organism evidence="2 3">
    <name type="scientific">Natronorubrum daqingense</name>
    <dbReference type="NCBI Taxonomy" id="588898"/>
    <lineage>
        <taxon>Archaea</taxon>
        <taxon>Methanobacteriati</taxon>
        <taxon>Methanobacteriota</taxon>
        <taxon>Stenosarchaea group</taxon>
        <taxon>Halobacteria</taxon>
        <taxon>Halobacteriales</taxon>
        <taxon>Natrialbaceae</taxon>
        <taxon>Natronorubrum</taxon>
    </lineage>
</organism>
<dbReference type="OrthoDB" id="203198at2157"/>
<sequence length="104" mass="11693">MSEIAIVGVTVLAALGLGWLLSFKFHDGSRTVESIARIPFNIAWIAVGVFTILGGYYRTGIAIVALWSYFFFSNARRVRNGDLEMNPGGWRHRVANWNPYDRSN</sequence>